<reference evidence="4" key="1">
    <citation type="submission" date="2018-11" db="EMBL/GenBank/DDBJ databases">
        <authorList>
            <consortium name="Pathogen Informatics"/>
        </authorList>
    </citation>
    <scope>NUCLEOTIDE SEQUENCE</scope>
</reference>
<feature type="repeat" description="WD" evidence="3">
    <location>
        <begin position="1"/>
        <end position="30"/>
    </location>
</feature>
<accession>A0A448X0Y4</accession>
<keyword evidence="5" id="KW-1185">Reference proteome</keyword>
<dbReference type="EMBL" id="CAAALY010072301">
    <property type="protein sequence ID" value="VEL25206.1"/>
    <property type="molecule type" value="Genomic_DNA"/>
</dbReference>
<gene>
    <name evidence="4" type="ORF">PXEA_LOCUS18646</name>
</gene>
<evidence type="ECO:0000256" key="3">
    <source>
        <dbReference type="PROSITE-ProRule" id="PRU00221"/>
    </source>
</evidence>
<evidence type="ECO:0000313" key="5">
    <source>
        <dbReference type="Proteomes" id="UP000784294"/>
    </source>
</evidence>
<dbReference type="Pfam" id="PF00400">
    <property type="entry name" value="WD40"/>
    <property type="match status" value="1"/>
</dbReference>
<dbReference type="PANTHER" id="PTHR14604">
    <property type="entry name" value="WD40 REPEAT PF20"/>
    <property type="match status" value="1"/>
</dbReference>
<name>A0A448X0Y4_9PLAT</name>
<dbReference type="PROSITE" id="PS50082">
    <property type="entry name" value="WD_REPEATS_2"/>
    <property type="match status" value="1"/>
</dbReference>
<dbReference type="PANTHER" id="PTHR14604:SF4">
    <property type="entry name" value="F-BOX DOMAIN-CONTAINING PROTEIN"/>
    <property type="match status" value="1"/>
</dbReference>
<dbReference type="Gene3D" id="2.130.10.10">
    <property type="entry name" value="YVTN repeat-like/Quinoprotein amine dehydrogenase"/>
    <property type="match status" value="1"/>
</dbReference>
<evidence type="ECO:0000313" key="4">
    <source>
        <dbReference type="EMBL" id="VEL25206.1"/>
    </source>
</evidence>
<comment type="caution">
    <text evidence="4">The sequence shown here is derived from an EMBL/GenBank/DDBJ whole genome shotgun (WGS) entry which is preliminary data.</text>
</comment>
<dbReference type="InterPro" id="IPR036322">
    <property type="entry name" value="WD40_repeat_dom_sf"/>
</dbReference>
<sequence length="81" mass="9137">MQYEGDLLISGSSDTTVRLWELSSGKCLNVIEHHAEAVLHLRFRGNTLVTCSKVSTKTYYVNHPLTCPLGCFPSIFIFIYL</sequence>
<proteinExistence type="predicted"/>
<organism evidence="4 5">
    <name type="scientific">Protopolystoma xenopodis</name>
    <dbReference type="NCBI Taxonomy" id="117903"/>
    <lineage>
        <taxon>Eukaryota</taxon>
        <taxon>Metazoa</taxon>
        <taxon>Spiralia</taxon>
        <taxon>Lophotrochozoa</taxon>
        <taxon>Platyhelminthes</taxon>
        <taxon>Monogenea</taxon>
        <taxon>Polyopisthocotylea</taxon>
        <taxon>Polystomatidea</taxon>
        <taxon>Polystomatidae</taxon>
        <taxon>Protopolystoma</taxon>
    </lineage>
</organism>
<dbReference type="PROSITE" id="PS00678">
    <property type="entry name" value="WD_REPEATS_1"/>
    <property type="match status" value="1"/>
</dbReference>
<dbReference type="OrthoDB" id="19711at2759"/>
<dbReference type="InterPro" id="IPR019775">
    <property type="entry name" value="WD40_repeat_CS"/>
</dbReference>
<dbReference type="AlphaFoldDB" id="A0A448X0Y4"/>
<evidence type="ECO:0000256" key="2">
    <source>
        <dbReference type="ARBA" id="ARBA00022737"/>
    </source>
</evidence>
<dbReference type="Proteomes" id="UP000784294">
    <property type="component" value="Unassembled WGS sequence"/>
</dbReference>
<dbReference type="SUPFAM" id="SSF50978">
    <property type="entry name" value="WD40 repeat-like"/>
    <property type="match status" value="1"/>
</dbReference>
<dbReference type="PROSITE" id="PS50294">
    <property type="entry name" value="WD_REPEATS_REGION"/>
    <property type="match status" value="1"/>
</dbReference>
<protein>
    <submittedName>
        <fullName evidence="4">Uncharacterized protein</fullName>
    </submittedName>
</protein>
<dbReference type="InterPro" id="IPR015943">
    <property type="entry name" value="WD40/YVTN_repeat-like_dom_sf"/>
</dbReference>
<evidence type="ECO:0000256" key="1">
    <source>
        <dbReference type="ARBA" id="ARBA00022574"/>
    </source>
</evidence>
<dbReference type="InterPro" id="IPR001680">
    <property type="entry name" value="WD40_rpt"/>
</dbReference>
<keyword evidence="1 3" id="KW-0853">WD repeat</keyword>
<dbReference type="InterPro" id="IPR050995">
    <property type="entry name" value="WD-F-box_domain-protein"/>
</dbReference>
<keyword evidence="2" id="KW-0677">Repeat</keyword>